<dbReference type="Proteomes" id="UP001275932">
    <property type="component" value="Unassembled WGS sequence"/>
</dbReference>
<organism evidence="2 3">
    <name type="scientific">Intestinicryptomonas porci</name>
    <dbReference type="NCBI Taxonomy" id="2926320"/>
    <lineage>
        <taxon>Bacteria</taxon>
        <taxon>Pseudomonadati</taxon>
        <taxon>Verrucomicrobiota</taxon>
        <taxon>Opitutia</taxon>
        <taxon>Opitutales</taxon>
        <taxon>Intestinicryptomonaceae</taxon>
        <taxon>Intestinicryptomonas</taxon>
    </lineage>
</organism>
<dbReference type="InterPro" id="IPR002881">
    <property type="entry name" value="DUF58"/>
</dbReference>
<dbReference type="PANTHER" id="PTHR33608:SF6">
    <property type="entry name" value="BLL2464 PROTEIN"/>
    <property type="match status" value="1"/>
</dbReference>
<dbReference type="PANTHER" id="PTHR33608">
    <property type="entry name" value="BLL2464 PROTEIN"/>
    <property type="match status" value="1"/>
</dbReference>
<keyword evidence="3" id="KW-1185">Reference proteome</keyword>
<dbReference type="SUPFAM" id="SSF53300">
    <property type="entry name" value="vWA-like"/>
    <property type="match status" value="1"/>
</dbReference>
<evidence type="ECO:0000259" key="1">
    <source>
        <dbReference type="PROSITE" id="PS50234"/>
    </source>
</evidence>
<dbReference type="InterPro" id="IPR002035">
    <property type="entry name" value="VWF_A"/>
</dbReference>
<proteinExistence type="predicted"/>
<reference evidence="2 3" key="1">
    <citation type="submission" date="2022-03" db="EMBL/GenBank/DDBJ databases">
        <title>Novel taxa within the pig intestine.</title>
        <authorList>
            <person name="Wylensek D."/>
            <person name="Bishof K."/>
            <person name="Afrizal A."/>
            <person name="Clavel T."/>
        </authorList>
    </citation>
    <scope>NUCLEOTIDE SEQUENCE [LARGE SCALE GENOMIC DNA]</scope>
    <source>
        <strain evidence="2 3">CLA-KB-P66</strain>
    </source>
</reference>
<evidence type="ECO:0000313" key="2">
    <source>
        <dbReference type="EMBL" id="MDX8415833.1"/>
    </source>
</evidence>
<sequence length="306" mass="34781">MSDSVKEMLRKVRRIEIATRKQVSDAIAGAYHSVFKGQGMDFEEAREYQPGDEIRSIDWNVTARTGKAHVKKYREERELTMMLAVDLSASGAFGSNSQTKRELEAELASVLAFSAAKNGDKVGLALFTNEIELIIPPRKGRRHILRLIREILFFKPKHSKTNISNALDGINRLLKRRAIVVLLSDFLQGPDGVLPNPDLRAEDSVLKALDLTNRRHDLICVNVFDERETELPNLGTIVLEDSETGEIVELDTFSKELTDAYKAENLKRMKDFKNALARIGIDSVRIEAGKPYIVKLRKFFEERKRR</sequence>
<dbReference type="PROSITE" id="PS50234">
    <property type="entry name" value="VWFA"/>
    <property type="match status" value="1"/>
</dbReference>
<evidence type="ECO:0000313" key="3">
    <source>
        <dbReference type="Proteomes" id="UP001275932"/>
    </source>
</evidence>
<dbReference type="EMBL" id="JALBUT010000007">
    <property type="protein sequence ID" value="MDX8415833.1"/>
    <property type="molecule type" value="Genomic_DNA"/>
</dbReference>
<feature type="domain" description="VWFA" evidence="1">
    <location>
        <begin position="80"/>
        <end position="276"/>
    </location>
</feature>
<protein>
    <submittedName>
        <fullName evidence="2">DUF58 domain-containing protein</fullName>
    </submittedName>
</protein>
<accession>A0ABU4WH03</accession>
<gene>
    <name evidence="2" type="ORF">MOX91_06555</name>
</gene>
<comment type="caution">
    <text evidence="2">The sequence shown here is derived from an EMBL/GenBank/DDBJ whole genome shotgun (WGS) entry which is preliminary data.</text>
</comment>
<dbReference type="InterPro" id="IPR036465">
    <property type="entry name" value="vWFA_dom_sf"/>
</dbReference>
<dbReference type="Gene3D" id="3.40.50.410">
    <property type="entry name" value="von Willebrand factor, type A domain"/>
    <property type="match status" value="1"/>
</dbReference>
<name>A0ABU4WH03_9BACT</name>
<dbReference type="RefSeq" id="WP_370397286.1">
    <property type="nucleotide sequence ID" value="NZ_JALBUT010000007.1"/>
</dbReference>
<dbReference type="Pfam" id="PF01882">
    <property type="entry name" value="DUF58"/>
    <property type="match status" value="1"/>
</dbReference>